<reference evidence="1 2" key="1">
    <citation type="submission" date="2019-03" db="EMBL/GenBank/DDBJ databases">
        <title>First draft genome of Liparis tanakae, snailfish: a comprehensive survey of snailfish specific genes.</title>
        <authorList>
            <person name="Kim W."/>
            <person name="Song I."/>
            <person name="Jeong J.-H."/>
            <person name="Kim D."/>
            <person name="Kim S."/>
            <person name="Ryu S."/>
            <person name="Song J.Y."/>
            <person name="Lee S.K."/>
        </authorList>
    </citation>
    <scope>NUCLEOTIDE SEQUENCE [LARGE SCALE GENOMIC DNA]</scope>
    <source>
        <tissue evidence="1">Muscle</tissue>
    </source>
</reference>
<evidence type="ECO:0000313" key="1">
    <source>
        <dbReference type="EMBL" id="TNN47498.1"/>
    </source>
</evidence>
<proteinExistence type="predicted"/>
<dbReference type="EMBL" id="SRLO01000740">
    <property type="protein sequence ID" value="TNN47498.1"/>
    <property type="molecule type" value="Genomic_DNA"/>
</dbReference>
<sequence>MVKTMIEVTRTETIVTTEAQKLSSHIWQQRWSIVEQNPLRYSYCLHTNTRKCFSEMGGNTIPQHVLPAPPSPSLPPAYGSGSWLLLAALEPLCFARFGTRQLLVLLGAAAARLAAVIRRITLLRIVPLSPEEPGKTTERKSGLTLRPEGIMQRLVGKHVDKEDVQGLLAGIETSSERVPNSKQLCQQ</sequence>
<organism evidence="1 2">
    <name type="scientific">Liparis tanakae</name>
    <name type="common">Tanaka's snailfish</name>
    <dbReference type="NCBI Taxonomy" id="230148"/>
    <lineage>
        <taxon>Eukaryota</taxon>
        <taxon>Metazoa</taxon>
        <taxon>Chordata</taxon>
        <taxon>Craniata</taxon>
        <taxon>Vertebrata</taxon>
        <taxon>Euteleostomi</taxon>
        <taxon>Actinopterygii</taxon>
        <taxon>Neopterygii</taxon>
        <taxon>Teleostei</taxon>
        <taxon>Neoteleostei</taxon>
        <taxon>Acanthomorphata</taxon>
        <taxon>Eupercaria</taxon>
        <taxon>Perciformes</taxon>
        <taxon>Cottioidei</taxon>
        <taxon>Cottales</taxon>
        <taxon>Liparidae</taxon>
        <taxon>Liparis</taxon>
    </lineage>
</organism>
<accession>A0A4Z2G1S0</accession>
<gene>
    <name evidence="1" type="ORF">EYF80_042320</name>
</gene>
<keyword evidence="2" id="KW-1185">Reference proteome</keyword>
<name>A0A4Z2G1S0_9TELE</name>
<protein>
    <submittedName>
        <fullName evidence="1">Uncharacterized protein</fullName>
    </submittedName>
</protein>
<dbReference type="AlphaFoldDB" id="A0A4Z2G1S0"/>
<evidence type="ECO:0000313" key="2">
    <source>
        <dbReference type="Proteomes" id="UP000314294"/>
    </source>
</evidence>
<comment type="caution">
    <text evidence="1">The sequence shown here is derived from an EMBL/GenBank/DDBJ whole genome shotgun (WGS) entry which is preliminary data.</text>
</comment>
<dbReference type="Proteomes" id="UP000314294">
    <property type="component" value="Unassembled WGS sequence"/>
</dbReference>